<evidence type="ECO:0000313" key="1">
    <source>
        <dbReference type="EMBL" id="WNL18052.1"/>
    </source>
</evidence>
<proteinExistence type="predicted"/>
<organism evidence="1">
    <name type="scientific">Arcobacter sp. AZ-2023</name>
    <dbReference type="NCBI Taxonomy" id="3074453"/>
    <lineage>
        <taxon>Bacteria</taxon>
        <taxon>Pseudomonadati</taxon>
        <taxon>Campylobacterota</taxon>
        <taxon>Epsilonproteobacteria</taxon>
        <taxon>Campylobacterales</taxon>
        <taxon>Arcobacteraceae</taxon>
        <taxon>Arcobacter</taxon>
    </lineage>
</organism>
<keyword evidence="1" id="KW-0614">Plasmid</keyword>
<gene>
    <name evidence="1" type="ORF">RJG54_11860</name>
</gene>
<protein>
    <submittedName>
        <fullName evidence="1">Uncharacterized protein</fullName>
    </submittedName>
</protein>
<dbReference type="AlphaFoldDB" id="A0AA96CY92"/>
<accession>A0AA96CY92</accession>
<sequence length="45" mass="5148">MYKLSLYASLTLAMFTTNSFSNEDIKKLDDIVVTSKSNQSIEDWV</sequence>
<geneLocation type="plasmid" evidence="1">
    <name>p133_LEO_107</name>
</geneLocation>
<dbReference type="EMBL" id="CP134847">
    <property type="protein sequence ID" value="WNL18052.1"/>
    <property type="molecule type" value="Genomic_DNA"/>
</dbReference>
<reference evidence="1" key="1">
    <citation type="submission" date="2023-09" db="EMBL/GenBank/DDBJ databases">
        <title>Arcobacter tbilisiensis sp. nov. isolated from chicken meat in Tbilisi, Georgia.</title>
        <authorList>
            <person name="Matthias R."/>
            <person name="Zautner A.E."/>
        </authorList>
    </citation>
    <scope>NUCLEOTIDE SEQUENCE</scope>
    <source>
        <strain evidence="1">LEO 107</strain>
        <plasmid evidence="1">p133_LEO_107</plasmid>
    </source>
</reference>
<name>A0AA96CY92_9BACT</name>